<dbReference type="PANTHER" id="PTHR37984:SF15">
    <property type="entry name" value="INTEGRASE CATALYTIC DOMAIN-CONTAINING PROTEIN"/>
    <property type="match status" value="1"/>
</dbReference>
<dbReference type="Proteomes" id="UP000619265">
    <property type="component" value="Unassembled WGS sequence"/>
</dbReference>
<feature type="domain" description="Integrase catalytic" evidence="2">
    <location>
        <begin position="38"/>
        <end position="208"/>
    </location>
</feature>
<dbReference type="InterPro" id="IPR050951">
    <property type="entry name" value="Retrovirus_Pol_polyprotein"/>
</dbReference>
<evidence type="ECO:0000259" key="1">
    <source>
        <dbReference type="PROSITE" id="PS50013"/>
    </source>
</evidence>
<dbReference type="InterPro" id="IPR036397">
    <property type="entry name" value="RNaseH_sf"/>
</dbReference>
<dbReference type="InterPro" id="IPR012337">
    <property type="entry name" value="RNaseH-like_sf"/>
</dbReference>
<dbReference type="Pfam" id="PF24626">
    <property type="entry name" value="SH3_Tf2-1"/>
    <property type="match status" value="1"/>
</dbReference>
<dbReference type="PROSITE" id="PS50013">
    <property type="entry name" value="CHROMO_2"/>
    <property type="match status" value="1"/>
</dbReference>
<dbReference type="InterPro" id="IPR001584">
    <property type="entry name" value="Integrase_cat-core"/>
</dbReference>
<dbReference type="InterPro" id="IPR016197">
    <property type="entry name" value="Chromo-like_dom_sf"/>
</dbReference>
<dbReference type="Gene3D" id="2.40.50.40">
    <property type="match status" value="1"/>
</dbReference>
<dbReference type="InterPro" id="IPR056924">
    <property type="entry name" value="SH3_Tf2-1"/>
</dbReference>
<gene>
    <name evidence="3" type="ORF">F2P56_019593</name>
</gene>
<organism evidence="3 4">
    <name type="scientific">Juglans regia</name>
    <name type="common">English walnut</name>
    <dbReference type="NCBI Taxonomy" id="51240"/>
    <lineage>
        <taxon>Eukaryota</taxon>
        <taxon>Viridiplantae</taxon>
        <taxon>Streptophyta</taxon>
        <taxon>Embryophyta</taxon>
        <taxon>Tracheophyta</taxon>
        <taxon>Spermatophyta</taxon>
        <taxon>Magnoliopsida</taxon>
        <taxon>eudicotyledons</taxon>
        <taxon>Gunneridae</taxon>
        <taxon>Pentapetalae</taxon>
        <taxon>rosids</taxon>
        <taxon>fabids</taxon>
        <taxon>Fagales</taxon>
        <taxon>Juglandaceae</taxon>
        <taxon>Juglans</taxon>
    </lineage>
</organism>
<dbReference type="AlphaFoldDB" id="A0A833U2L7"/>
<dbReference type="GO" id="GO:0003676">
    <property type="term" value="F:nucleic acid binding"/>
    <property type="evidence" value="ECO:0007669"/>
    <property type="project" value="InterPro"/>
</dbReference>
<dbReference type="Gramene" id="Jr09_01130_p1">
    <property type="protein sequence ID" value="cds.Jr09_01130_p1"/>
    <property type="gene ID" value="Jr09_01130"/>
</dbReference>
<dbReference type="SUPFAM" id="SSF53098">
    <property type="entry name" value="Ribonuclease H-like"/>
    <property type="match status" value="1"/>
</dbReference>
<protein>
    <submittedName>
        <fullName evidence="3">Uncharacterized protein</fullName>
    </submittedName>
</protein>
<sequence length="391" mass="45053">MGFDFCIEYKKGKDNKYNISVPQGYTVQQGIILKKGRIVLVPDSNFKNKVLDYLHVDPQAGHTGLPLSNGVSVILVVVDRYTKYGHFLALSHPYTAQGVAQIFMDQVFKLHGLPKSIVSDRDIVFLSSFWKGLFELQGSTLSFSSAYHPQSDGKTEALNKCLETYLRCYTGTKQRQWSKWLPLAEYSYNSSYHTSTKISPFEALYGYPPPRLLSYIPGTSAIEAVDQFLKTREQIKELLKENLAWAQNPMKFFADQRRTKRSFEIGEWVYLRLQPYRQNSVLRRRNLKLYPRFFRPFKILQKLGTVAYRLELPASSHTHPIQLFPTLPPTDKEGEISPEPEKVVDRCLKRLGGRAVTEVLIKWVGAPPEDSTWELLWKLQERYPHLVGKVL</sequence>
<accession>A0A833U2L7</accession>
<feature type="domain" description="Chromo" evidence="1">
    <location>
        <begin position="338"/>
        <end position="391"/>
    </location>
</feature>
<dbReference type="PROSITE" id="PS50994">
    <property type="entry name" value="INTEGRASE"/>
    <property type="match status" value="1"/>
</dbReference>
<dbReference type="SUPFAM" id="SSF54160">
    <property type="entry name" value="Chromo domain-like"/>
    <property type="match status" value="1"/>
</dbReference>
<dbReference type="InterPro" id="IPR000953">
    <property type="entry name" value="Chromo/chromo_shadow_dom"/>
</dbReference>
<dbReference type="EMBL" id="LIHL02000009">
    <property type="protein sequence ID" value="KAF5459666.1"/>
    <property type="molecule type" value="Genomic_DNA"/>
</dbReference>
<evidence type="ECO:0000259" key="2">
    <source>
        <dbReference type="PROSITE" id="PS50994"/>
    </source>
</evidence>
<dbReference type="Gene3D" id="3.30.420.10">
    <property type="entry name" value="Ribonuclease H-like superfamily/Ribonuclease H"/>
    <property type="match status" value="1"/>
</dbReference>
<dbReference type="GO" id="GO:0015074">
    <property type="term" value="P:DNA integration"/>
    <property type="evidence" value="ECO:0007669"/>
    <property type="project" value="InterPro"/>
</dbReference>
<dbReference type="InterPro" id="IPR023780">
    <property type="entry name" value="Chromo_domain"/>
</dbReference>
<comment type="caution">
    <text evidence="3">The sequence shown here is derived from an EMBL/GenBank/DDBJ whole genome shotgun (WGS) entry which is preliminary data.</text>
</comment>
<reference evidence="3" key="1">
    <citation type="submission" date="2015-10" db="EMBL/GenBank/DDBJ databases">
        <authorList>
            <person name="Martinez-Garcia P.J."/>
            <person name="Crepeau M.W."/>
            <person name="Puiu D."/>
            <person name="Gonzalez-Ibeas D."/>
            <person name="Whalen J."/>
            <person name="Stevens K."/>
            <person name="Paul R."/>
            <person name="Butterfield T."/>
            <person name="Britton M."/>
            <person name="Reagan R."/>
            <person name="Chakraborty S."/>
            <person name="Walawage S.L."/>
            <person name="Vasquez-Gross H.A."/>
            <person name="Cardeno C."/>
            <person name="Famula R."/>
            <person name="Pratt K."/>
            <person name="Kuruganti S."/>
            <person name="Aradhya M.K."/>
            <person name="Leslie C.A."/>
            <person name="Dandekar A.M."/>
            <person name="Salzberg S.L."/>
            <person name="Wegrzyn J.L."/>
            <person name="Langley C.H."/>
            <person name="Neale D.B."/>
        </authorList>
    </citation>
    <scope>NUCLEOTIDE SEQUENCE</scope>
    <source>
        <tissue evidence="3">Leaves</tissue>
    </source>
</reference>
<evidence type="ECO:0000313" key="3">
    <source>
        <dbReference type="EMBL" id="KAF5459666.1"/>
    </source>
</evidence>
<reference evidence="3" key="2">
    <citation type="submission" date="2020-03" db="EMBL/GenBank/DDBJ databases">
        <title>Walnut 2.0.</title>
        <authorList>
            <person name="Marrano A."/>
            <person name="Britton M."/>
            <person name="Zimin A.V."/>
            <person name="Zaini P.A."/>
            <person name="Workman R."/>
            <person name="Puiu D."/>
            <person name="Bianco L."/>
            <person name="Allen B.J."/>
            <person name="Troggio M."/>
            <person name="Leslie C.A."/>
            <person name="Timp W."/>
            <person name="Dendekar A."/>
            <person name="Salzberg S.L."/>
            <person name="Neale D.B."/>
        </authorList>
    </citation>
    <scope>NUCLEOTIDE SEQUENCE</scope>
    <source>
        <tissue evidence="3">Leaves</tissue>
    </source>
</reference>
<dbReference type="PANTHER" id="PTHR37984">
    <property type="entry name" value="PROTEIN CBG26694"/>
    <property type="match status" value="1"/>
</dbReference>
<proteinExistence type="predicted"/>
<dbReference type="Pfam" id="PF00385">
    <property type="entry name" value="Chromo"/>
    <property type="match status" value="1"/>
</dbReference>
<name>A0A833U2L7_JUGRE</name>
<evidence type="ECO:0000313" key="4">
    <source>
        <dbReference type="Proteomes" id="UP000619265"/>
    </source>
</evidence>